<dbReference type="AlphaFoldDB" id="A0A8D8Z5M1"/>
<dbReference type="InterPro" id="IPR051995">
    <property type="entry name" value="Ciliary_GTPase"/>
</dbReference>
<evidence type="ECO:0000313" key="2">
    <source>
        <dbReference type="EMBL" id="CAG6740241.1"/>
    </source>
</evidence>
<protein>
    <submittedName>
        <fullName evidence="2">ADP-ribosylation factor-like protein 13B</fullName>
    </submittedName>
</protein>
<dbReference type="InterPro" id="IPR027417">
    <property type="entry name" value="P-loop_NTPase"/>
</dbReference>
<feature type="region of interest" description="Disordered" evidence="1">
    <location>
        <begin position="113"/>
        <end position="141"/>
    </location>
</feature>
<evidence type="ECO:0000256" key="1">
    <source>
        <dbReference type="SAM" id="MobiDB-lite"/>
    </source>
</evidence>
<sequence length="156" mass="18660">MKYKPLLLLANKQDLEVSMDEVDIVERLNVHSLVNEHKCPTTIELCNTVEPPHSSKRCCSKAGSRHDGIQVGFRWLMKQIDEYYDDLQLRIEAIIEKEQKEYLKKREKWKRERKLAGNGMNECEEEEEEEDEEEEEFEEDLYHTYNTRKFLPLLPN</sequence>
<reference evidence="2" key="1">
    <citation type="submission" date="2021-05" db="EMBL/GenBank/DDBJ databases">
        <authorList>
            <person name="Alioto T."/>
            <person name="Alioto T."/>
            <person name="Gomez Garrido J."/>
        </authorList>
    </citation>
    <scope>NUCLEOTIDE SEQUENCE</scope>
</reference>
<dbReference type="Gene3D" id="3.40.50.300">
    <property type="entry name" value="P-loop containing nucleotide triphosphate hydrolases"/>
    <property type="match status" value="1"/>
</dbReference>
<feature type="compositionally biased region" description="Acidic residues" evidence="1">
    <location>
        <begin position="122"/>
        <end position="139"/>
    </location>
</feature>
<proteinExistence type="predicted"/>
<dbReference type="PANTHER" id="PTHR46090">
    <property type="entry name" value="ADP-RIBOSYLATION FACTOR-LIKE PROTEIN 13B"/>
    <property type="match status" value="1"/>
</dbReference>
<name>A0A8D8Z5M1_9HEMI</name>
<organism evidence="2">
    <name type="scientific">Cacopsylla melanoneura</name>
    <dbReference type="NCBI Taxonomy" id="428564"/>
    <lineage>
        <taxon>Eukaryota</taxon>
        <taxon>Metazoa</taxon>
        <taxon>Ecdysozoa</taxon>
        <taxon>Arthropoda</taxon>
        <taxon>Hexapoda</taxon>
        <taxon>Insecta</taxon>
        <taxon>Pterygota</taxon>
        <taxon>Neoptera</taxon>
        <taxon>Paraneoptera</taxon>
        <taxon>Hemiptera</taxon>
        <taxon>Sternorrhyncha</taxon>
        <taxon>Psylloidea</taxon>
        <taxon>Psyllidae</taxon>
        <taxon>Psyllinae</taxon>
        <taxon>Cacopsylla</taxon>
    </lineage>
</organism>
<dbReference type="PANTHER" id="PTHR46090:SF2">
    <property type="entry name" value="ADP-RIBOSYLATION FACTOR-LIKE PROTEIN 13B"/>
    <property type="match status" value="1"/>
</dbReference>
<dbReference type="EMBL" id="HBUF01417893">
    <property type="protein sequence ID" value="CAG6740241.1"/>
    <property type="molecule type" value="Transcribed_RNA"/>
</dbReference>
<accession>A0A8D8Z5M1</accession>